<evidence type="ECO:0000256" key="11">
    <source>
        <dbReference type="RuleBase" id="RU363063"/>
    </source>
</evidence>
<keyword evidence="13" id="KW-1185">Reference proteome</keyword>
<keyword evidence="10" id="KW-0325">Glycoprotein</keyword>
<evidence type="ECO:0000256" key="1">
    <source>
        <dbReference type="ARBA" id="ARBA00004323"/>
    </source>
</evidence>
<evidence type="ECO:0000256" key="10">
    <source>
        <dbReference type="ARBA" id="ARBA00023180"/>
    </source>
</evidence>
<comment type="similarity">
    <text evidence="2 11">Belongs to the glycosyltransferase 31 family.</text>
</comment>
<keyword evidence="3 11" id="KW-0328">Glycosyltransferase</keyword>
<keyword evidence="5" id="KW-0812">Transmembrane</keyword>
<evidence type="ECO:0000256" key="6">
    <source>
        <dbReference type="ARBA" id="ARBA00022968"/>
    </source>
</evidence>
<keyword evidence="6" id="KW-0735">Signal-anchor</keyword>
<dbReference type="AlphaFoldDB" id="A0A4Y2DLC0"/>
<keyword evidence="4 12" id="KW-0808">Transferase</keyword>
<proteinExistence type="inferred from homology"/>
<dbReference type="FunFam" id="3.90.550.50:FF:000001">
    <property type="entry name" value="Hexosyltransferase"/>
    <property type="match status" value="1"/>
</dbReference>
<evidence type="ECO:0000313" key="13">
    <source>
        <dbReference type="Proteomes" id="UP000499080"/>
    </source>
</evidence>
<evidence type="ECO:0000256" key="3">
    <source>
        <dbReference type="ARBA" id="ARBA00022676"/>
    </source>
</evidence>
<sequence>MAKWYNSTKTTWLYAKKSILRSHFIGTVPTCQSQQDLKLVIVVCSAPQNFAARQAIRSTWGKESRWTKNTKIFFIIGRSSDSISDMFVFTEQQEYGDVIHYDLLDSYFNLTLKSVSLLRWAATSCTNAKFVMKSDDDMFVNVPVIFKTVIQSDATNDLVGKLIVNARPIRDRSSKWFVPQDMYSDKLYPNYLSGTGYVMSQSAAILLHNASYSAPYICLEDVFITGICAKLGNIKPKDNHLFTYAKQKKNPCKYLYIATAHRMTPNDLYDTWDMIHNMHFRCAMSFWNALDV</sequence>
<evidence type="ECO:0000256" key="7">
    <source>
        <dbReference type="ARBA" id="ARBA00022989"/>
    </source>
</evidence>
<dbReference type="GO" id="GO:0016758">
    <property type="term" value="F:hexosyltransferase activity"/>
    <property type="evidence" value="ECO:0007669"/>
    <property type="project" value="InterPro"/>
</dbReference>
<organism evidence="12 13">
    <name type="scientific">Araneus ventricosus</name>
    <name type="common">Orbweaver spider</name>
    <name type="synonym">Epeira ventricosa</name>
    <dbReference type="NCBI Taxonomy" id="182803"/>
    <lineage>
        <taxon>Eukaryota</taxon>
        <taxon>Metazoa</taxon>
        <taxon>Ecdysozoa</taxon>
        <taxon>Arthropoda</taxon>
        <taxon>Chelicerata</taxon>
        <taxon>Arachnida</taxon>
        <taxon>Araneae</taxon>
        <taxon>Araneomorphae</taxon>
        <taxon>Entelegynae</taxon>
        <taxon>Araneoidea</taxon>
        <taxon>Araneidae</taxon>
        <taxon>Araneus</taxon>
    </lineage>
</organism>
<dbReference type="EC" id="2.4.1.-" evidence="11"/>
<dbReference type="EMBL" id="BGPR01000379">
    <property type="protein sequence ID" value="GBM16796.1"/>
    <property type="molecule type" value="Genomic_DNA"/>
</dbReference>
<dbReference type="PANTHER" id="PTHR11214:SF314">
    <property type="entry name" value="HEXOSYLTRANSFERASE"/>
    <property type="match status" value="1"/>
</dbReference>
<keyword evidence="9" id="KW-0472">Membrane</keyword>
<name>A0A4Y2DLC0_ARAVE</name>
<evidence type="ECO:0000256" key="5">
    <source>
        <dbReference type="ARBA" id="ARBA00022692"/>
    </source>
</evidence>
<comment type="subcellular location">
    <subcellularLocation>
        <location evidence="1 11">Golgi apparatus membrane</location>
        <topology evidence="1 11">Single-pass type II membrane protein</topology>
    </subcellularLocation>
</comment>
<dbReference type="GO" id="GO:0006493">
    <property type="term" value="P:protein O-linked glycosylation"/>
    <property type="evidence" value="ECO:0007669"/>
    <property type="project" value="TreeGrafter"/>
</dbReference>
<evidence type="ECO:0000256" key="2">
    <source>
        <dbReference type="ARBA" id="ARBA00008661"/>
    </source>
</evidence>
<dbReference type="Proteomes" id="UP000499080">
    <property type="component" value="Unassembled WGS sequence"/>
</dbReference>
<dbReference type="OrthoDB" id="5512589at2759"/>
<protein>
    <recommendedName>
        <fullName evidence="11">Hexosyltransferase</fullName>
        <ecNumber evidence="11">2.4.1.-</ecNumber>
    </recommendedName>
</protein>
<keyword evidence="7" id="KW-1133">Transmembrane helix</keyword>
<evidence type="ECO:0000256" key="9">
    <source>
        <dbReference type="ARBA" id="ARBA00023136"/>
    </source>
</evidence>
<evidence type="ECO:0000313" key="12">
    <source>
        <dbReference type="EMBL" id="GBM16796.1"/>
    </source>
</evidence>
<accession>A0A4Y2DLC0</accession>
<keyword evidence="8 11" id="KW-0333">Golgi apparatus</keyword>
<gene>
    <name evidence="12" type="primary">B3GALT1_3</name>
    <name evidence="12" type="ORF">AVEN_9384_1</name>
</gene>
<comment type="caution">
    <text evidence="12">The sequence shown here is derived from an EMBL/GenBank/DDBJ whole genome shotgun (WGS) entry which is preliminary data.</text>
</comment>
<evidence type="ECO:0000256" key="8">
    <source>
        <dbReference type="ARBA" id="ARBA00023034"/>
    </source>
</evidence>
<dbReference type="PANTHER" id="PTHR11214">
    <property type="entry name" value="BETA-1,3-N-ACETYLGLUCOSAMINYLTRANSFERASE"/>
    <property type="match status" value="1"/>
</dbReference>
<evidence type="ECO:0000256" key="4">
    <source>
        <dbReference type="ARBA" id="ARBA00022679"/>
    </source>
</evidence>
<dbReference type="Pfam" id="PF01762">
    <property type="entry name" value="Galactosyl_T"/>
    <property type="match status" value="1"/>
</dbReference>
<dbReference type="Gene3D" id="3.90.550.50">
    <property type="match status" value="1"/>
</dbReference>
<dbReference type="InterPro" id="IPR002659">
    <property type="entry name" value="Glyco_trans_31"/>
</dbReference>
<dbReference type="GO" id="GO:0000139">
    <property type="term" value="C:Golgi membrane"/>
    <property type="evidence" value="ECO:0007669"/>
    <property type="project" value="UniProtKB-SubCell"/>
</dbReference>
<reference evidence="12 13" key="1">
    <citation type="journal article" date="2019" name="Sci. Rep.">
        <title>Orb-weaving spider Araneus ventricosus genome elucidates the spidroin gene catalogue.</title>
        <authorList>
            <person name="Kono N."/>
            <person name="Nakamura H."/>
            <person name="Ohtoshi R."/>
            <person name="Moran D.A.P."/>
            <person name="Shinohara A."/>
            <person name="Yoshida Y."/>
            <person name="Fujiwara M."/>
            <person name="Mori M."/>
            <person name="Tomita M."/>
            <person name="Arakawa K."/>
        </authorList>
    </citation>
    <scope>NUCLEOTIDE SEQUENCE [LARGE SCALE GENOMIC DNA]</scope>
</reference>